<accession>A0ABN7AEB9</accession>
<keyword evidence="3" id="KW-1185">Reference proteome</keyword>
<evidence type="ECO:0000256" key="1">
    <source>
        <dbReference type="SAM" id="MobiDB-lite"/>
    </source>
</evidence>
<evidence type="ECO:0000313" key="3">
    <source>
        <dbReference type="Proteomes" id="UP001307889"/>
    </source>
</evidence>
<sequence length="68" mass="7964">MQIRRDRVRPNLFTRKDYSKKGKTASKFDETPIRERASAKGEDMGGRFAKRPWTRRLPPRPTPAAQSY</sequence>
<feature type="compositionally biased region" description="Basic and acidic residues" evidence="1">
    <location>
        <begin position="1"/>
        <end position="45"/>
    </location>
</feature>
<evidence type="ECO:0000313" key="2">
    <source>
        <dbReference type="EMBL" id="BES90378.1"/>
    </source>
</evidence>
<dbReference type="Proteomes" id="UP001307889">
    <property type="component" value="Chromosome 2"/>
</dbReference>
<protein>
    <submittedName>
        <fullName evidence="2">Uncharacterized protein</fullName>
    </submittedName>
</protein>
<proteinExistence type="predicted"/>
<name>A0ABN7AEB9_9HEMI</name>
<organism evidence="2 3">
    <name type="scientific">Nesidiocoris tenuis</name>
    <dbReference type="NCBI Taxonomy" id="355587"/>
    <lineage>
        <taxon>Eukaryota</taxon>
        <taxon>Metazoa</taxon>
        <taxon>Ecdysozoa</taxon>
        <taxon>Arthropoda</taxon>
        <taxon>Hexapoda</taxon>
        <taxon>Insecta</taxon>
        <taxon>Pterygota</taxon>
        <taxon>Neoptera</taxon>
        <taxon>Paraneoptera</taxon>
        <taxon>Hemiptera</taxon>
        <taxon>Heteroptera</taxon>
        <taxon>Panheteroptera</taxon>
        <taxon>Cimicomorpha</taxon>
        <taxon>Miridae</taxon>
        <taxon>Dicyphina</taxon>
        <taxon>Nesidiocoris</taxon>
    </lineage>
</organism>
<feature type="region of interest" description="Disordered" evidence="1">
    <location>
        <begin position="1"/>
        <end position="68"/>
    </location>
</feature>
<dbReference type="EMBL" id="AP028910">
    <property type="protein sequence ID" value="BES90378.1"/>
    <property type="molecule type" value="Genomic_DNA"/>
</dbReference>
<reference evidence="2 3" key="1">
    <citation type="submission" date="2023-09" db="EMBL/GenBank/DDBJ databases">
        <title>Nesidiocoris tenuis whole genome shotgun sequence.</title>
        <authorList>
            <person name="Shibata T."/>
            <person name="Shimoda M."/>
            <person name="Kobayashi T."/>
            <person name="Uehara T."/>
        </authorList>
    </citation>
    <scope>NUCLEOTIDE SEQUENCE [LARGE SCALE GENOMIC DNA]</scope>
    <source>
        <strain evidence="2 3">Japan</strain>
    </source>
</reference>
<feature type="compositionally biased region" description="Basic residues" evidence="1">
    <location>
        <begin position="48"/>
        <end position="58"/>
    </location>
</feature>
<gene>
    <name evidence="2" type="ORF">NTJ_03187</name>
</gene>